<dbReference type="RefSeq" id="WP_085361534.1">
    <property type="nucleotide sequence ID" value="NZ_NAFD01000193.1"/>
</dbReference>
<dbReference type="Gene3D" id="1.20.58.1700">
    <property type="match status" value="1"/>
</dbReference>
<organism evidence="2 3">
    <name type="scientific">Bradyrhizobium canariense</name>
    <dbReference type="NCBI Taxonomy" id="255045"/>
    <lineage>
        <taxon>Bacteria</taxon>
        <taxon>Pseudomonadati</taxon>
        <taxon>Pseudomonadota</taxon>
        <taxon>Alphaproteobacteria</taxon>
        <taxon>Hyphomicrobiales</taxon>
        <taxon>Nitrobacteraceae</taxon>
        <taxon>Bradyrhizobium</taxon>
    </lineage>
</organism>
<dbReference type="Proteomes" id="UP000193553">
    <property type="component" value="Unassembled WGS sequence"/>
</dbReference>
<dbReference type="EMBL" id="NAFI01000165">
    <property type="protein sequence ID" value="OSJ12675.1"/>
    <property type="molecule type" value="Genomic_DNA"/>
</dbReference>
<reference evidence="2 3" key="1">
    <citation type="submission" date="2017-03" db="EMBL/GenBank/DDBJ databases">
        <title>Whole genome sequences of fourteen strains of Bradyrhizobium canariense and one strain of Bradyrhizobium japonicum isolated from Lupinus (Papilionoideae: Genisteae) species in Algeria.</title>
        <authorList>
            <person name="Crovadore J."/>
            <person name="Chekireb D."/>
            <person name="Brachmann A."/>
            <person name="Chablais R."/>
            <person name="Cochard B."/>
            <person name="Lefort F."/>
        </authorList>
    </citation>
    <scope>NUCLEOTIDE SEQUENCE [LARGE SCALE GENOMIC DNA]</scope>
    <source>
        <strain evidence="2 3">UBMA195</strain>
    </source>
</reference>
<dbReference type="InterPro" id="IPR023631">
    <property type="entry name" value="Amidase_dom"/>
</dbReference>
<protein>
    <submittedName>
        <fullName evidence="2">Amidase</fullName>
    </submittedName>
</protein>
<proteinExistence type="predicted"/>
<dbReference type="Pfam" id="PF01425">
    <property type="entry name" value="Amidase"/>
    <property type="match status" value="1"/>
</dbReference>
<dbReference type="OrthoDB" id="9811471at2"/>
<dbReference type="SUPFAM" id="SSF75304">
    <property type="entry name" value="Amidase signature (AS) enzymes"/>
    <property type="match status" value="1"/>
</dbReference>
<dbReference type="Gene3D" id="3.90.1300.10">
    <property type="entry name" value="Amidase signature (AS) domain"/>
    <property type="match status" value="1"/>
</dbReference>
<evidence type="ECO:0000259" key="1">
    <source>
        <dbReference type="Pfam" id="PF01425"/>
    </source>
</evidence>
<dbReference type="GO" id="GO:0003824">
    <property type="term" value="F:catalytic activity"/>
    <property type="evidence" value="ECO:0007669"/>
    <property type="project" value="InterPro"/>
</dbReference>
<evidence type="ECO:0000313" key="3">
    <source>
        <dbReference type="Proteomes" id="UP000193553"/>
    </source>
</evidence>
<name>A0A1X3GMR3_9BRAD</name>
<dbReference type="InterPro" id="IPR036928">
    <property type="entry name" value="AS_sf"/>
</dbReference>
<feature type="domain" description="Amidase" evidence="1">
    <location>
        <begin position="25"/>
        <end position="437"/>
    </location>
</feature>
<comment type="caution">
    <text evidence="2">The sequence shown here is derived from an EMBL/GenBank/DDBJ whole genome shotgun (WGS) entry which is preliminary data.</text>
</comment>
<sequence length="464" mass="49633">MNLAPRHLRAAYRSGELKPSDVAAHVLSRLDDADQSGVWISTANPQGVMAKARALDARIGEIGELPLYGLVFSVKDCIDVADEQTTSACPEFAYTAKDTSPVVADAIAAGAIYLGKTNMDQFATGLVGVRSPYGIARNPHNPDYIPGGSSSGAAVSVATGTSSFAFGTDTGGSGRVPASYCGVTGFKPAPGAFSQRGMVYACRSFDTISLYTRDPRDGHEIYRVLARRDVEDCFSPVDFAGWTEQASPARPLNIATPRPDQLRFFGNAETEALFGNGLRKLRQLDLSVALVDFAPFISVNDLMFFGPFLAERDVSVGAFLDVNPEAGVKIVRDLVIGSRKFTAADAYRALYKVKEVQRSLRDFWQVHDALVVPTVGTVLSIDDVARDPLTANFNNGYYTNYANPLGLAAIAVPNAVTAAGVPYGITFLAPAGRERLLTDLACAFMGASAEPEHLRRVAIRAETS</sequence>
<dbReference type="AlphaFoldDB" id="A0A1X3GMR3"/>
<dbReference type="PANTHER" id="PTHR11895:SF169">
    <property type="entry name" value="GLUTAMYL-TRNA(GLN) AMIDOTRANSFERASE"/>
    <property type="match status" value="1"/>
</dbReference>
<evidence type="ECO:0000313" key="2">
    <source>
        <dbReference type="EMBL" id="OSJ12675.1"/>
    </source>
</evidence>
<dbReference type="InterPro" id="IPR000120">
    <property type="entry name" value="Amidase"/>
</dbReference>
<accession>A0A1X3GMR3</accession>
<gene>
    <name evidence="2" type="ORF">BSZ18_12445</name>
</gene>
<dbReference type="PANTHER" id="PTHR11895">
    <property type="entry name" value="TRANSAMIDASE"/>
    <property type="match status" value="1"/>
</dbReference>